<dbReference type="AlphaFoldDB" id="A0A4Y5Z3E2"/>
<proteinExistence type="predicted"/>
<gene>
    <name evidence="2" type="ORF">FIV34_12150</name>
</gene>
<dbReference type="KEGG" id="lpy:FIV34_12150"/>
<dbReference type="Proteomes" id="UP000316093">
    <property type="component" value="Chromosome"/>
</dbReference>
<feature type="compositionally biased region" description="Basic and acidic residues" evidence="1">
    <location>
        <begin position="78"/>
        <end position="87"/>
    </location>
</feature>
<accession>A0A4Y5Z3E2</accession>
<dbReference type="RefSeq" id="WP_139983105.1">
    <property type="nucleotide sequence ID" value="NZ_CP041046.1"/>
</dbReference>
<evidence type="ECO:0000313" key="2">
    <source>
        <dbReference type="EMBL" id="QDE39910.1"/>
    </source>
</evidence>
<reference evidence="2 3" key="1">
    <citation type="submission" date="2019-06" db="EMBL/GenBank/DDBJ databases">
        <title>A complete genome sequence for Luteibacter pinisoli MAH-14.</title>
        <authorList>
            <person name="Baltrus D.A."/>
        </authorList>
    </citation>
    <scope>NUCLEOTIDE SEQUENCE [LARGE SCALE GENOMIC DNA]</scope>
    <source>
        <strain evidence="2 3">MAH-14</strain>
    </source>
</reference>
<keyword evidence="3" id="KW-1185">Reference proteome</keyword>
<organism evidence="2 3">
    <name type="scientific">Luteibacter pinisoli</name>
    <dbReference type="NCBI Taxonomy" id="2589080"/>
    <lineage>
        <taxon>Bacteria</taxon>
        <taxon>Pseudomonadati</taxon>
        <taxon>Pseudomonadota</taxon>
        <taxon>Gammaproteobacteria</taxon>
        <taxon>Lysobacterales</taxon>
        <taxon>Rhodanobacteraceae</taxon>
        <taxon>Luteibacter</taxon>
    </lineage>
</organism>
<feature type="region of interest" description="Disordered" evidence="1">
    <location>
        <begin position="72"/>
        <end position="97"/>
    </location>
</feature>
<protein>
    <submittedName>
        <fullName evidence="2">Uncharacterized protein</fullName>
    </submittedName>
</protein>
<dbReference type="EMBL" id="CP041046">
    <property type="protein sequence ID" value="QDE39910.1"/>
    <property type="molecule type" value="Genomic_DNA"/>
</dbReference>
<dbReference type="OrthoDB" id="6777010at2"/>
<name>A0A4Y5Z3E2_9GAMM</name>
<sequence length="329" mass="35222">MRIEASGLEFKTGTRTETCYFTGGLLAHPLTDGHLLLAPVGRTDAGLTGHRMMWPQVLDITSRCGCEMLGVNQAHDTGSPERSEVWRPDVPPSPQQLHAADSWGVLANVSRSMGDLVFSDIARSVSVCIHAAGVRVRDLANAHHEQLRWALMAGKKPGAAFSNLAVTDLHLAFHSLAGELCSARDHLAHIAAIGCGAKESIDSLAWLERWVAKPVNAASAQHPLVALLMTQMGTVASPGWLRVLGEFRNTVMHRRPMGADPARGALAISVSPTPIGPVSTVRLVPLDGTPPGPDPFTELALLYKQFEALALYATTLAPFPVELPVVEVK</sequence>
<evidence type="ECO:0000313" key="3">
    <source>
        <dbReference type="Proteomes" id="UP000316093"/>
    </source>
</evidence>
<evidence type="ECO:0000256" key="1">
    <source>
        <dbReference type="SAM" id="MobiDB-lite"/>
    </source>
</evidence>